<organism evidence="2 3">
    <name type="scientific">Portunus trituberculatus</name>
    <name type="common">Swimming crab</name>
    <name type="synonym">Neptunus trituberculatus</name>
    <dbReference type="NCBI Taxonomy" id="210409"/>
    <lineage>
        <taxon>Eukaryota</taxon>
        <taxon>Metazoa</taxon>
        <taxon>Ecdysozoa</taxon>
        <taxon>Arthropoda</taxon>
        <taxon>Crustacea</taxon>
        <taxon>Multicrustacea</taxon>
        <taxon>Malacostraca</taxon>
        <taxon>Eumalacostraca</taxon>
        <taxon>Eucarida</taxon>
        <taxon>Decapoda</taxon>
        <taxon>Pleocyemata</taxon>
        <taxon>Brachyura</taxon>
        <taxon>Eubrachyura</taxon>
        <taxon>Portunoidea</taxon>
        <taxon>Portunidae</taxon>
        <taxon>Portuninae</taxon>
        <taxon>Portunus</taxon>
    </lineage>
</organism>
<gene>
    <name evidence="2" type="ORF">E2C01_043454</name>
</gene>
<evidence type="ECO:0000313" key="3">
    <source>
        <dbReference type="Proteomes" id="UP000324222"/>
    </source>
</evidence>
<evidence type="ECO:0000256" key="1">
    <source>
        <dbReference type="SAM" id="MobiDB-lite"/>
    </source>
</evidence>
<name>A0A5B7FWF8_PORTR</name>
<sequence>MNVKLRTNPKQECMVNREKPTWQIFETDLTDPNPPSVKSLSFGRDAGESPRVKAKCPGERGGDKDGRAERSMEATLEDGPLADSEAEETSLSDTTAGQSELCKHKRTL</sequence>
<proteinExistence type="predicted"/>
<comment type="caution">
    <text evidence="2">The sequence shown here is derived from an EMBL/GenBank/DDBJ whole genome shotgun (WGS) entry which is preliminary data.</text>
</comment>
<dbReference type="EMBL" id="VSRR010009011">
    <property type="protein sequence ID" value="MPC49645.1"/>
    <property type="molecule type" value="Genomic_DNA"/>
</dbReference>
<evidence type="ECO:0000313" key="2">
    <source>
        <dbReference type="EMBL" id="MPC49645.1"/>
    </source>
</evidence>
<dbReference type="Proteomes" id="UP000324222">
    <property type="component" value="Unassembled WGS sequence"/>
</dbReference>
<keyword evidence="3" id="KW-1185">Reference proteome</keyword>
<accession>A0A5B7FWF8</accession>
<feature type="compositionally biased region" description="Basic and acidic residues" evidence="1">
    <location>
        <begin position="45"/>
        <end position="72"/>
    </location>
</feature>
<feature type="region of interest" description="Disordered" evidence="1">
    <location>
        <begin position="27"/>
        <end position="108"/>
    </location>
</feature>
<dbReference type="AlphaFoldDB" id="A0A5B7FWF8"/>
<protein>
    <submittedName>
        <fullName evidence="2">Uncharacterized protein</fullName>
    </submittedName>
</protein>
<reference evidence="2 3" key="1">
    <citation type="submission" date="2019-05" db="EMBL/GenBank/DDBJ databases">
        <title>Another draft genome of Portunus trituberculatus and its Hox gene families provides insights of decapod evolution.</title>
        <authorList>
            <person name="Jeong J.-H."/>
            <person name="Song I."/>
            <person name="Kim S."/>
            <person name="Choi T."/>
            <person name="Kim D."/>
            <person name="Ryu S."/>
            <person name="Kim W."/>
        </authorList>
    </citation>
    <scope>NUCLEOTIDE SEQUENCE [LARGE SCALE GENOMIC DNA]</scope>
    <source>
        <tissue evidence="2">Muscle</tissue>
    </source>
</reference>